<organism evidence="4 5">
    <name type="scientific">Trebonia kvetii</name>
    <dbReference type="NCBI Taxonomy" id="2480626"/>
    <lineage>
        <taxon>Bacteria</taxon>
        <taxon>Bacillati</taxon>
        <taxon>Actinomycetota</taxon>
        <taxon>Actinomycetes</taxon>
        <taxon>Streptosporangiales</taxon>
        <taxon>Treboniaceae</taxon>
        <taxon>Trebonia</taxon>
    </lineage>
</organism>
<dbReference type="GO" id="GO:0016405">
    <property type="term" value="F:CoA-ligase activity"/>
    <property type="evidence" value="ECO:0007669"/>
    <property type="project" value="TreeGrafter"/>
</dbReference>
<keyword evidence="4" id="KW-0436">Ligase</keyword>
<dbReference type="Gene3D" id="3.40.50.12780">
    <property type="entry name" value="N-terminal domain of ligase-like"/>
    <property type="match status" value="1"/>
</dbReference>
<dbReference type="RefSeq" id="WP_145857554.1">
    <property type="nucleotide sequence ID" value="NZ_RPFW01000005.1"/>
</dbReference>
<feature type="domain" description="AMP-binding enzyme C-terminal" evidence="3">
    <location>
        <begin position="416"/>
        <end position="488"/>
    </location>
</feature>
<dbReference type="InterPro" id="IPR020845">
    <property type="entry name" value="AMP-binding_CS"/>
</dbReference>
<dbReference type="InterPro" id="IPR045851">
    <property type="entry name" value="AMP-bd_C_sf"/>
</dbReference>
<evidence type="ECO:0000313" key="4">
    <source>
        <dbReference type="EMBL" id="TVZ02493.1"/>
    </source>
</evidence>
<reference evidence="4 5" key="1">
    <citation type="submission" date="2018-11" db="EMBL/GenBank/DDBJ databases">
        <title>Trebonia kvetii gen.nov., sp.nov., a novel acidophilic actinobacterium, and proposal of the new actinobacterial family Treboniaceae fam. nov.</title>
        <authorList>
            <person name="Rapoport D."/>
            <person name="Sagova-Mareckova M."/>
            <person name="Sedlacek I."/>
            <person name="Provaznik J."/>
            <person name="Kralova S."/>
            <person name="Pavlinic D."/>
            <person name="Benes V."/>
            <person name="Kopecky J."/>
        </authorList>
    </citation>
    <scope>NUCLEOTIDE SEQUENCE [LARGE SCALE GENOMIC DNA]</scope>
    <source>
        <strain evidence="4 5">15Tr583</strain>
    </source>
</reference>
<dbReference type="Pfam" id="PF00501">
    <property type="entry name" value="AMP-binding"/>
    <property type="match status" value="1"/>
</dbReference>
<dbReference type="PROSITE" id="PS00455">
    <property type="entry name" value="AMP_BINDING"/>
    <property type="match status" value="1"/>
</dbReference>
<comment type="caution">
    <text evidence="4">The sequence shown here is derived from an EMBL/GenBank/DDBJ whole genome shotgun (WGS) entry which is preliminary data.</text>
</comment>
<dbReference type="InterPro" id="IPR025110">
    <property type="entry name" value="AMP-bd_C"/>
</dbReference>
<accession>A0A6P2BZ84</accession>
<dbReference type="EMBL" id="RPFW01000005">
    <property type="protein sequence ID" value="TVZ02493.1"/>
    <property type="molecule type" value="Genomic_DNA"/>
</dbReference>
<dbReference type="PANTHER" id="PTHR24096">
    <property type="entry name" value="LONG-CHAIN-FATTY-ACID--COA LIGASE"/>
    <property type="match status" value="1"/>
</dbReference>
<dbReference type="InterPro" id="IPR042099">
    <property type="entry name" value="ANL_N_sf"/>
</dbReference>
<name>A0A6P2BZ84_9ACTN</name>
<protein>
    <submittedName>
        <fullName evidence="4">Long-chain fatty acid--CoA ligase</fullName>
    </submittedName>
</protein>
<keyword evidence="5" id="KW-1185">Reference proteome</keyword>
<dbReference type="SUPFAM" id="SSF56801">
    <property type="entry name" value="Acetyl-CoA synthetase-like"/>
    <property type="match status" value="1"/>
</dbReference>
<feature type="region of interest" description="Disordered" evidence="1">
    <location>
        <begin position="502"/>
        <end position="525"/>
    </location>
</feature>
<dbReference type="Pfam" id="PF13193">
    <property type="entry name" value="AMP-binding_C"/>
    <property type="match status" value="1"/>
</dbReference>
<proteinExistence type="predicted"/>
<dbReference type="Proteomes" id="UP000460272">
    <property type="component" value="Unassembled WGS sequence"/>
</dbReference>
<sequence length="525" mass="56485">MIDNSSRVPDSLLSRRICQMVKLDPDAPAVFFDGQTFTWSFYADAVADLASLLAAYPGARRVGIVLRNRPGPIAALIATLGTGREVVTLSPHLGDIGLEQDILDLAPDVIVAEDADWARAAVLGSSEMVGAIALRTGADRGLAAQPVSWSPRPSLRDPGDVAVLMMTSGTTGRPKRVELTYDRMTAAFRAAGLVFDDAHEPHLRGRTDILWASVAHISGLYFAVAHVVEGRTIALLEKFEVVAWTELVRRHRPGYVRLPPTALRMVLQAGVDTETFDSVRAVGSGTAPLPPELMDEFEARYGIPVLGNYGATEFAGAIAGWTLKDKKQWGPRKRGSVGRAHHGIELRIVDGETGSVLLPGETGLLEARGGQLPGADGAWLRTTDLATIDDEGFLFIRGRADEAINRGGFKIPPSVIEDALAAHPAVDEVSAVALPDPRLGQVPVAAVTLLSPATEEELMEYLTSRLTRYQRPVAIKVVDQMPRTPSLKISRALVREHYFDGDTQHEAVEVPETSPGDTAMTGEPS</sequence>
<evidence type="ECO:0000259" key="3">
    <source>
        <dbReference type="Pfam" id="PF13193"/>
    </source>
</evidence>
<evidence type="ECO:0000256" key="1">
    <source>
        <dbReference type="SAM" id="MobiDB-lite"/>
    </source>
</evidence>
<evidence type="ECO:0000313" key="5">
    <source>
        <dbReference type="Proteomes" id="UP000460272"/>
    </source>
</evidence>
<dbReference type="OrthoDB" id="3444674at2"/>
<feature type="domain" description="AMP-dependent synthetase/ligase" evidence="2">
    <location>
        <begin position="24"/>
        <end position="371"/>
    </location>
</feature>
<gene>
    <name evidence="4" type="ORF">EAS64_27265</name>
</gene>
<dbReference type="Gene3D" id="3.30.300.30">
    <property type="match status" value="1"/>
</dbReference>
<dbReference type="AlphaFoldDB" id="A0A6P2BZ84"/>
<dbReference type="InterPro" id="IPR000873">
    <property type="entry name" value="AMP-dep_synth/lig_dom"/>
</dbReference>
<evidence type="ECO:0000259" key="2">
    <source>
        <dbReference type="Pfam" id="PF00501"/>
    </source>
</evidence>